<dbReference type="SUPFAM" id="SSF55874">
    <property type="entry name" value="ATPase domain of HSP90 chaperone/DNA topoisomerase II/histidine kinase"/>
    <property type="match status" value="1"/>
</dbReference>
<evidence type="ECO:0000256" key="6">
    <source>
        <dbReference type="ARBA" id="ARBA00022679"/>
    </source>
</evidence>
<dbReference type="PANTHER" id="PTHR43547">
    <property type="entry name" value="TWO-COMPONENT HISTIDINE KINASE"/>
    <property type="match status" value="1"/>
</dbReference>
<evidence type="ECO:0000259" key="17">
    <source>
        <dbReference type="PROSITE" id="PS50109"/>
    </source>
</evidence>
<evidence type="ECO:0000256" key="8">
    <source>
        <dbReference type="ARBA" id="ARBA00022741"/>
    </source>
</evidence>
<dbReference type="Pfam" id="PF00072">
    <property type="entry name" value="Response_reg"/>
    <property type="match status" value="1"/>
</dbReference>
<dbReference type="Gene3D" id="3.30.565.10">
    <property type="entry name" value="Histidine kinase-like ATPase, C-terminal domain"/>
    <property type="match status" value="1"/>
</dbReference>
<feature type="transmembrane region" description="Helical" evidence="16">
    <location>
        <begin position="12"/>
        <end position="32"/>
    </location>
</feature>
<dbReference type="InterPro" id="IPR003594">
    <property type="entry name" value="HATPase_dom"/>
</dbReference>
<evidence type="ECO:0000256" key="7">
    <source>
        <dbReference type="ARBA" id="ARBA00022692"/>
    </source>
</evidence>
<dbReference type="CDD" id="cd00082">
    <property type="entry name" value="HisKA"/>
    <property type="match status" value="1"/>
</dbReference>
<evidence type="ECO:0000256" key="13">
    <source>
        <dbReference type="ARBA" id="ARBA00023136"/>
    </source>
</evidence>
<dbReference type="SMART" id="SM00388">
    <property type="entry name" value="HisKA"/>
    <property type="match status" value="1"/>
</dbReference>
<dbReference type="SUPFAM" id="SSF47384">
    <property type="entry name" value="Homodimeric domain of signal transducing histidine kinase"/>
    <property type="match status" value="1"/>
</dbReference>
<dbReference type="SMART" id="SM00448">
    <property type="entry name" value="REC"/>
    <property type="match status" value="1"/>
</dbReference>
<dbReference type="InterPro" id="IPR000014">
    <property type="entry name" value="PAS"/>
</dbReference>
<dbReference type="GO" id="GO:0000155">
    <property type="term" value="F:phosphorelay sensor kinase activity"/>
    <property type="evidence" value="ECO:0007669"/>
    <property type="project" value="InterPro"/>
</dbReference>
<evidence type="ECO:0000256" key="5">
    <source>
        <dbReference type="ARBA" id="ARBA00022553"/>
    </source>
</evidence>
<feature type="modified residue" description="4-aspartylphosphate" evidence="15">
    <location>
        <position position="839"/>
    </location>
</feature>
<proteinExistence type="inferred from homology"/>
<evidence type="ECO:0000259" key="19">
    <source>
        <dbReference type="PROSITE" id="PS50112"/>
    </source>
</evidence>
<evidence type="ECO:0000313" key="22">
    <source>
        <dbReference type="Proteomes" id="UP000268857"/>
    </source>
</evidence>
<dbReference type="PROSITE" id="PS50113">
    <property type="entry name" value="PAC"/>
    <property type="match status" value="2"/>
</dbReference>
<dbReference type="SMART" id="SM00387">
    <property type="entry name" value="HATPase_c"/>
    <property type="match status" value="1"/>
</dbReference>
<dbReference type="CDD" id="cd17580">
    <property type="entry name" value="REC_2_DhkD-like"/>
    <property type="match status" value="1"/>
</dbReference>
<feature type="domain" description="PAS" evidence="19">
    <location>
        <begin position="273"/>
        <end position="336"/>
    </location>
</feature>
<feature type="domain" description="PAS" evidence="19">
    <location>
        <begin position="392"/>
        <end position="462"/>
    </location>
</feature>
<keyword evidence="8" id="KW-0547">Nucleotide-binding</keyword>
<dbReference type="Pfam" id="PF13426">
    <property type="entry name" value="PAS_9"/>
    <property type="match status" value="2"/>
</dbReference>
<dbReference type="InterPro" id="IPR011006">
    <property type="entry name" value="CheY-like_superfamily"/>
</dbReference>
<dbReference type="Pfam" id="PF00512">
    <property type="entry name" value="HisKA"/>
    <property type="match status" value="1"/>
</dbReference>
<evidence type="ECO:0000256" key="11">
    <source>
        <dbReference type="ARBA" id="ARBA00022989"/>
    </source>
</evidence>
<dbReference type="Pfam" id="PF02518">
    <property type="entry name" value="HATPase_c"/>
    <property type="match status" value="1"/>
</dbReference>
<dbReference type="Gene3D" id="1.10.287.130">
    <property type="match status" value="1"/>
</dbReference>
<dbReference type="FunFam" id="3.30.565.10:FF:000010">
    <property type="entry name" value="Sensor histidine kinase RcsC"/>
    <property type="match status" value="1"/>
</dbReference>
<dbReference type="SUPFAM" id="SSF52172">
    <property type="entry name" value="CheY-like"/>
    <property type="match status" value="1"/>
</dbReference>
<dbReference type="InterPro" id="IPR001610">
    <property type="entry name" value="PAC"/>
</dbReference>
<keyword evidence="9" id="KW-0418">Kinase</keyword>
<dbReference type="Pfam" id="PF08448">
    <property type="entry name" value="PAS_4"/>
    <property type="match status" value="1"/>
</dbReference>
<dbReference type="InterPro" id="IPR038318">
    <property type="entry name" value="KdpD_sf"/>
</dbReference>
<gene>
    <name evidence="21" type="ORF">PCC6912_47860</name>
</gene>
<dbReference type="GO" id="GO:0016020">
    <property type="term" value="C:membrane"/>
    <property type="evidence" value="ECO:0007669"/>
    <property type="project" value="UniProtKB-SubCell"/>
</dbReference>
<dbReference type="InterPro" id="IPR003661">
    <property type="entry name" value="HisK_dim/P_dom"/>
</dbReference>
<evidence type="ECO:0000256" key="14">
    <source>
        <dbReference type="ARBA" id="ARBA00074306"/>
    </source>
</evidence>
<dbReference type="InterPro" id="IPR025201">
    <property type="entry name" value="KdpD_TM"/>
</dbReference>
<feature type="domain" description="PAC" evidence="20">
    <location>
        <begin position="341"/>
        <end position="391"/>
    </location>
</feature>
<dbReference type="InterPro" id="IPR036097">
    <property type="entry name" value="HisK_dim/P_sf"/>
</dbReference>
<dbReference type="EMBL" id="RSCJ01000024">
    <property type="protein sequence ID" value="RUR75555.1"/>
    <property type="molecule type" value="Genomic_DNA"/>
</dbReference>
<comment type="caution">
    <text evidence="21">The sequence shown here is derived from an EMBL/GenBank/DDBJ whole genome shotgun (WGS) entry which is preliminary data.</text>
</comment>
<keyword evidence="10" id="KW-0067">ATP-binding</keyword>
<dbReference type="PROSITE" id="PS50112">
    <property type="entry name" value="PAS"/>
    <property type="match status" value="2"/>
</dbReference>
<keyword evidence="7 16" id="KW-0812">Transmembrane</keyword>
<evidence type="ECO:0000256" key="15">
    <source>
        <dbReference type="PROSITE-ProRule" id="PRU00169"/>
    </source>
</evidence>
<dbReference type="Proteomes" id="UP000268857">
    <property type="component" value="Unassembled WGS sequence"/>
</dbReference>
<keyword evidence="22" id="KW-1185">Reference proteome</keyword>
<evidence type="ECO:0000256" key="1">
    <source>
        <dbReference type="ARBA" id="ARBA00000085"/>
    </source>
</evidence>
<dbReference type="Pfam" id="PF13493">
    <property type="entry name" value="DUF4118"/>
    <property type="match status" value="1"/>
</dbReference>
<feature type="transmembrane region" description="Helical" evidence="16">
    <location>
        <begin position="39"/>
        <end position="64"/>
    </location>
</feature>
<dbReference type="Gene3D" id="3.40.50.2300">
    <property type="match status" value="1"/>
</dbReference>
<dbReference type="InterPro" id="IPR000700">
    <property type="entry name" value="PAS-assoc_C"/>
</dbReference>
<feature type="domain" description="Histidine kinase" evidence="17">
    <location>
        <begin position="541"/>
        <end position="759"/>
    </location>
</feature>
<comment type="subcellular location">
    <subcellularLocation>
        <location evidence="2">Membrane</location>
        <topology evidence="2">Multi-pass membrane protein</topology>
    </subcellularLocation>
</comment>
<dbReference type="AlphaFoldDB" id="A0A433N309"/>
<dbReference type="InterPro" id="IPR036890">
    <property type="entry name" value="HATPase_C_sf"/>
</dbReference>
<dbReference type="InterPro" id="IPR005467">
    <property type="entry name" value="His_kinase_dom"/>
</dbReference>
<accession>A0A433N309</accession>
<dbReference type="EC" id="2.7.13.3" evidence="4"/>
<dbReference type="InterPro" id="IPR004358">
    <property type="entry name" value="Sig_transdc_His_kin-like_C"/>
</dbReference>
<evidence type="ECO:0000256" key="16">
    <source>
        <dbReference type="SAM" id="Phobius"/>
    </source>
</evidence>
<protein>
    <recommendedName>
        <fullName evidence="14">Circadian input-output histidine kinase CikA</fullName>
        <ecNumber evidence="4">2.7.13.3</ecNumber>
    </recommendedName>
</protein>
<dbReference type="Gene3D" id="3.30.450.20">
    <property type="entry name" value="PAS domain"/>
    <property type="match status" value="3"/>
</dbReference>
<keyword evidence="13 16" id="KW-0472">Membrane</keyword>
<dbReference type="InterPro" id="IPR035965">
    <property type="entry name" value="PAS-like_dom_sf"/>
</dbReference>
<dbReference type="GO" id="GO:0005524">
    <property type="term" value="F:ATP binding"/>
    <property type="evidence" value="ECO:0007669"/>
    <property type="project" value="UniProtKB-KW"/>
</dbReference>
<keyword evidence="12" id="KW-0902">Two-component regulatory system</keyword>
<organism evidence="21 22">
    <name type="scientific">Chlorogloeopsis fritschii PCC 6912</name>
    <dbReference type="NCBI Taxonomy" id="211165"/>
    <lineage>
        <taxon>Bacteria</taxon>
        <taxon>Bacillati</taxon>
        <taxon>Cyanobacteriota</taxon>
        <taxon>Cyanophyceae</taxon>
        <taxon>Nostocales</taxon>
        <taxon>Chlorogloeopsidaceae</taxon>
        <taxon>Chlorogloeopsis</taxon>
    </lineage>
</organism>
<dbReference type="PRINTS" id="PR00344">
    <property type="entry name" value="BCTRLSENSOR"/>
</dbReference>
<comment type="similarity">
    <text evidence="3">In the N-terminal section; belongs to the phytochrome family.</text>
</comment>
<evidence type="ECO:0000256" key="2">
    <source>
        <dbReference type="ARBA" id="ARBA00004141"/>
    </source>
</evidence>
<evidence type="ECO:0000259" key="18">
    <source>
        <dbReference type="PROSITE" id="PS50110"/>
    </source>
</evidence>
<keyword evidence="5 15" id="KW-0597">Phosphoprotein</keyword>
<evidence type="ECO:0000259" key="20">
    <source>
        <dbReference type="PROSITE" id="PS50113"/>
    </source>
</evidence>
<dbReference type="SUPFAM" id="SSF55785">
    <property type="entry name" value="PYP-like sensor domain (PAS domain)"/>
    <property type="match status" value="3"/>
</dbReference>
<dbReference type="CDD" id="cd00130">
    <property type="entry name" value="PAS"/>
    <property type="match status" value="2"/>
</dbReference>
<evidence type="ECO:0000313" key="21">
    <source>
        <dbReference type="EMBL" id="RUR75555.1"/>
    </source>
</evidence>
<dbReference type="InterPro" id="IPR013656">
    <property type="entry name" value="PAS_4"/>
</dbReference>
<dbReference type="SMART" id="SM00086">
    <property type="entry name" value="PAC"/>
    <property type="match status" value="2"/>
</dbReference>
<dbReference type="SMART" id="SM00091">
    <property type="entry name" value="PAS"/>
    <property type="match status" value="2"/>
</dbReference>
<sequence length="916" mass="102573">MKGENSGFVPYILTVLTVGVTLLLTLLLQSLLTPNIFPLFFVAVAISIYYGGTVPGLLAIALSILSISFVEPAYSPWVLGTEDVLYLSVFVLETTLMGLLNFNLRTAKQYLETSLQQLKTSEAKFRSNEERYRAFLEQSTEGIWCFELEQPISSNCSEEEQIQHFYLYGYLRDCNDVTAQMYGFSRAEEIVGAKLKDFLVAANPHNIEYLRNFIRSGYRLIDAESYEVDRYGNCKYFLNNLVGILENGILVRAWGTQREITERKRVEEALRESESRFRALADATIEGVVIHENGKVLDANPAFAKIFGYEFNEVIGKSAADFVTPESQKIILEKIQSDNQQPYELTGIKKDGTYITLEVIGRSSLYQSRNVRVASVRDITERKQTQTALRQREEELHLITNSVPVLISYVDAEQRYRFNNKKYEDWYGLSAAEFYGKHIKEVVGDSVYESIRPYIETVLSGKQVSYETQIPFANGDTRYVHVSYVPHLHQTGEVKGFVALINEITDRKLAEQEREKLLASEKAARTEAETANRMKDEFLATLSHELRTPLNAMLGWTQLLTSRKFDEATTARALETIDRNTKSLTMLIEDVLNVSRIIRGTLHLNLRRIELVSIVKAALDVVSPAAAAKKIQIESEFDPTVGVVIGDGNRLQQVVWNLLANAVKFTPQGGRIDVQVKRTDDSVQIWVQDTGEGISPEFLPYVFDRFRQGDSSNTRSHGGLGLGLAIVRYLVELHGGIVCAHSSGSGQGATFIVNLPMRAVDMKANSSELLSPTLGEQVSQEHILFLKGLRVLVVDDEEDTRELLLTILGEYRAEVIAVGSVPEALDTLPHFQPDVIVSDIGMPQEDGYTLIRQVRSLPHKRWRSTPAVALTAHATAEDRAQALLAGFQFHVPKPVNPTELAVVVANLAGRTEGIAN</sequence>
<dbReference type="PANTHER" id="PTHR43547:SF2">
    <property type="entry name" value="HYBRID SIGNAL TRANSDUCTION HISTIDINE KINASE C"/>
    <property type="match status" value="1"/>
</dbReference>
<feature type="domain" description="Response regulatory" evidence="18">
    <location>
        <begin position="790"/>
        <end position="908"/>
    </location>
</feature>
<name>A0A433N309_CHLFR</name>
<dbReference type="STRING" id="211165.GCA_000317285_03749"/>
<evidence type="ECO:0000256" key="4">
    <source>
        <dbReference type="ARBA" id="ARBA00012438"/>
    </source>
</evidence>
<evidence type="ECO:0000256" key="12">
    <source>
        <dbReference type="ARBA" id="ARBA00023012"/>
    </source>
</evidence>
<comment type="catalytic activity">
    <reaction evidence="1">
        <text>ATP + protein L-histidine = ADP + protein N-phospho-L-histidine.</text>
        <dbReference type="EC" id="2.7.13.3"/>
    </reaction>
</comment>
<dbReference type="NCBIfam" id="TIGR00229">
    <property type="entry name" value="sensory_box"/>
    <property type="match status" value="2"/>
</dbReference>
<dbReference type="PROSITE" id="PS50109">
    <property type="entry name" value="HIS_KIN"/>
    <property type="match status" value="1"/>
</dbReference>
<evidence type="ECO:0000256" key="9">
    <source>
        <dbReference type="ARBA" id="ARBA00022777"/>
    </source>
</evidence>
<dbReference type="Gene3D" id="1.20.120.620">
    <property type="entry name" value="Backbone structure of the membrane domain of e. Coli histidine kinase receptor kdpd"/>
    <property type="match status" value="1"/>
</dbReference>
<evidence type="ECO:0000256" key="10">
    <source>
        <dbReference type="ARBA" id="ARBA00022840"/>
    </source>
</evidence>
<keyword evidence="11 16" id="KW-1133">Transmembrane helix</keyword>
<evidence type="ECO:0000256" key="3">
    <source>
        <dbReference type="ARBA" id="ARBA00006402"/>
    </source>
</evidence>
<feature type="domain" description="PAC" evidence="20">
    <location>
        <begin position="464"/>
        <end position="516"/>
    </location>
</feature>
<reference evidence="21 22" key="1">
    <citation type="journal article" date="2019" name="Genome Biol. Evol.">
        <title>Day and night: Metabolic profiles and evolutionary relationships of six axenic non-marine cyanobacteria.</title>
        <authorList>
            <person name="Will S.E."/>
            <person name="Henke P."/>
            <person name="Boedeker C."/>
            <person name="Huang S."/>
            <person name="Brinkmann H."/>
            <person name="Rohde M."/>
            <person name="Jarek M."/>
            <person name="Friedl T."/>
            <person name="Seufert S."/>
            <person name="Schumacher M."/>
            <person name="Overmann J."/>
            <person name="Neumann-Schaal M."/>
            <person name="Petersen J."/>
        </authorList>
    </citation>
    <scope>NUCLEOTIDE SEQUENCE [LARGE SCALE GENOMIC DNA]</scope>
    <source>
        <strain evidence="21 22">PCC 6912</strain>
    </source>
</reference>
<dbReference type="InterPro" id="IPR001789">
    <property type="entry name" value="Sig_transdc_resp-reg_receiver"/>
</dbReference>
<keyword evidence="6" id="KW-0808">Transferase</keyword>
<dbReference type="PROSITE" id="PS50110">
    <property type="entry name" value="RESPONSE_REGULATORY"/>
    <property type="match status" value="1"/>
</dbReference>